<proteinExistence type="predicted"/>
<evidence type="ECO:0000256" key="1">
    <source>
        <dbReference type="SAM" id="MobiDB-lite"/>
    </source>
</evidence>
<gene>
    <name evidence="2" type="ORF">R4Z09_19995</name>
</gene>
<dbReference type="Proteomes" id="UP001357223">
    <property type="component" value="Chromosome"/>
</dbReference>
<sequence>MNVALKKTILKWALVTSVLFLIIGCSRNSNPTSGNQDQENPTTSERQNTTSDKPDPSSSASSDASKSIVYQNTQYGFSFNLPLSWSGYSIITDQWEGIAANGGPSGSTVVETGPILSIRDPKWTKETPRQDIPIMVFTLNQWNSLKQEEFHIGAAPLDPTELGRNNHYVFALPARYNYAFLPGYEDVEKILAGNPLQITQIN</sequence>
<feature type="region of interest" description="Disordered" evidence="1">
    <location>
        <begin position="30"/>
        <end position="65"/>
    </location>
</feature>
<evidence type="ECO:0000313" key="2">
    <source>
        <dbReference type="EMBL" id="WVX79557.1"/>
    </source>
</evidence>
<reference evidence="2 3" key="1">
    <citation type="submission" date="2023-10" db="EMBL/GenBank/DDBJ databases">
        <title>Niallia locisalis sp.nov. isolated from a salt pond sample.</title>
        <authorList>
            <person name="Li X.-J."/>
            <person name="Dong L."/>
        </authorList>
    </citation>
    <scope>NUCLEOTIDE SEQUENCE [LARGE SCALE GENOMIC DNA]</scope>
    <source>
        <strain evidence="2 3">DSM 29761</strain>
    </source>
</reference>
<dbReference type="RefSeq" id="WP_338448491.1">
    <property type="nucleotide sequence ID" value="NZ_CP137640.1"/>
</dbReference>
<feature type="compositionally biased region" description="Low complexity" evidence="1">
    <location>
        <begin position="56"/>
        <end position="65"/>
    </location>
</feature>
<organism evidence="2 3">
    <name type="scientific">Niallia oryzisoli</name>
    <dbReference type="NCBI Taxonomy" id="1737571"/>
    <lineage>
        <taxon>Bacteria</taxon>
        <taxon>Bacillati</taxon>
        <taxon>Bacillota</taxon>
        <taxon>Bacilli</taxon>
        <taxon>Bacillales</taxon>
        <taxon>Bacillaceae</taxon>
        <taxon>Niallia</taxon>
    </lineage>
</organism>
<protein>
    <submittedName>
        <fullName evidence="2">Uncharacterized protein</fullName>
    </submittedName>
</protein>
<feature type="compositionally biased region" description="Polar residues" evidence="1">
    <location>
        <begin position="30"/>
        <end position="50"/>
    </location>
</feature>
<dbReference type="PROSITE" id="PS51257">
    <property type="entry name" value="PROKAR_LIPOPROTEIN"/>
    <property type="match status" value="1"/>
</dbReference>
<accession>A0ABZ2C8Q0</accession>
<dbReference type="EMBL" id="CP137640">
    <property type="protein sequence ID" value="WVX79557.1"/>
    <property type="molecule type" value="Genomic_DNA"/>
</dbReference>
<keyword evidence="3" id="KW-1185">Reference proteome</keyword>
<name>A0ABZ2C8Q0_9BACI</name>
<evidence type="ECO:0000313" key="3">
    <source>
        <dbReference type="Proteomes" id="UP001357223"/>
    </source>
</evidence>